<evidence type="ECO:0000256" key="2">
    <source>
        <dbReference type="PIRSR" id="PIRSR001359-2"/>
    </source>
</evidence>
<evidence type="ECO:0000256" key="3">
    <source>
        <dbReference type="PIRSR" id="PIRSR001359-3"/>
    </source>
</evidence>
<comment type="cofactor">
    <cofactor evidence="3">
        <name>Zn(2+)</name>
        <dbReference type="ChEBI" id="CHEBI:29105"/>
    </cofactor>
    <text evidence="3">Binds 2 Zn(2+) ions per subunit. One is catalytic and the other provides a structural contribution.</text>
</comment>
<dbReference type="InterPro" id="IPR050246">
    <property type="entry name" value="Class_II_FBP_aldolase"/>
</dbReference>
<keyword evidence="3" id="KW-0479">Metal-binding</keyword>
<gene>
    <name evidence="4" type="ORF">GF339_04965</name>
</gene>
<comment type="caution">
    <text evidence="4">The sequence shown here is derived from an EMBL/GenBank/DDBJ whole genome shotgun (WGS) entry which is preliminary data.</text>
</comment>
<dbReference type="Pfam" id="PF01116">
    <property type="entry name" value="F_bP_aldolase"/>
    <property type="match status" value="1"/>
</dbReference>
<feature type="binding site" evidence="3">
    <location>
        <position position="103"/>
    </location>
    <ligand>
        <name>Zn(2+)</name>
        <dbReference type="ChEBI" id="CHEBI:29105"/>
        <label>2</label>
    </ligand>
</feature>
<feature type="active site" description="Proton donor" evidence="1">
    <location>
        <position position="81"/>
    </location>
</feature>
<reference evidence="4" key="1">
    <citation type="submission" date="2019-11" db="EMBL/GenBank/DDBJ databases">
        <title>Microbial mats filling the niche in hypersaline microbial mats.</title>
        <authorList>
            <person name="Wong H.L."/>
            <person name="Macleod F.I."/>
            <person name="White R.A. III"/>
            <person name="Burns B.P."/>
        </authorList>
    </citation>
    <scope>NUCLEOTIDE SEQUENCE</scope>
    <source>
        <strain evidence="4">Rbin_158</strain>
    </source>
</reference>
<dbReference type="SUPFAM" id="SSF51569">
    <property type="entry name" value="Aldolase"/>
    <property type="match status" value="1"/>
</dbReference>
<accession>A0A9D5JTG4</accession>
<dbReference type="Proteomes" id="UP000649604">
    <property type="component" value="Unassembled WGS sequence"/>
</dbReference>
<dbReference type="GO" id="GO:0008270">
    <property type="term" value="F:zinc ion binding"/>
    <property type="evidence" value="ECO:0007669"/>
    <property type="project" value="InterPro"/>
</dbReference>
<dbReference type="InterPro" id="IPR000771">
    <property type="entry name" value="FBA_II"/>
</dbReference>
<organism evidence="4 5">
    <name type="scientific">candidate division KSB3 bacterium</name>
    <dbReference type="NCBI Taxonomy" id="2044937"/>
    <lineage>
        <taxon>Bacteria</taxon>
        <taxon>candidate division KSB3</taxon>
    </lineage>
</organism>
<feature type="binding site" evidence="3">
    <location>
        <position position="82"/>
    </location>
    <ligand>
        <name>Zn(2+)</name>
        <dbReference type="ChEBI" id="CHEBI:29105"/>
        <label>1</label>
        <note>catalytic</note>
    </ligand>
</feature>
<feature type="binding site" evidence="2">
    <location>
        <position position="182"/>
    </location>
    <ligand>
        <name>dihydroxyacetone phosphate</name>
        <dbReference type="ChEBI" id="CHEBI:57642"/>
    </ligand>
</feature>
<keyword evidence="3" id="KW-0862">Zinc</keyword>
<dbReference type="NCBIfam" id="TIGR00167">
    <property type="entry name" value="cbbA"/>
    <property type="match status" value="1"/>
</dbReference>
<protein>
    <submittedName>
        <fullName evidence="4">Ketose-bisphosphate aldolase</fullName>
    </submittedName>
</protein>
<dbReference type="PROSITE" id="PS00602">
    <property type="entry name" value="ALDOLASE_CLASS_II_1"/>
    <property type="match status" value="1"/>
</dbReference>
<dbReference type="AlphaFoldDB" id="A0A9D5JTG4"/>
<sequence length="303" mass="33261">MLVSLHDVLIPARHGHYAVAAFDCMEDVMIRTILDVAQQEQAPVILMALDHDLKGHGIAYIAGLVRAVADAYPIPIVLHLDHATSKELVVEAIKHGFTSVMYDGSVLPFEDNLRKTREVVEMAHAHGVSVEAELGCVAGSDIYGSAYPGAGTSLLTDPNQVVEFVERTQVDALAVSIGTAHGVYTAQPTLDIELLKAINAVSQVPLVLHGGSGTPVEQVHEAIRYGITKVNIYTELRIAMFEGLKASASSQKREDPLPDELFTPIRHQLSLLVADKIHTLYLYPKLVELILDEIRRHYWETPR</sequence>
<evidence type="ECO:0000313" key="4">
    <source>
        <dbReference type="EMBL" id="MBD3323912.1"/>
    </source>
</evidence>
<feature type="binding site" evidence="2">
    <location>
        <begin position="210"/>
        <end position="212"/>
    </location>
    <ligand>
        <name>dihydroxyacetone phosphate</name>
        <dbReference type="ChEBI" id="CHEBI:57642"/>
    </ligand>
</feature>
<feature type="binding site" evidence="3">
    <location>
        <position position="181"/>
    </location>
    <ligand>
        <name>Zn(2+)</name>
        <dbReference type="ChEBI" id="CHEBI:29105"/>
        <label>1</label>
        <note>catalytic</note>
    </ligand>
</feature>
<dbReference type="PIRSF" id="PIRSF001359">
    <property type="entry name" value="F_bP_aldolase_II"/>
    <property type="match status" value="1"/>
</dbReference>
<evidence type="ECO:0000313" key="5">
    <source>
        <dbReference type="Proteomes" id="UP000649604"/>
    </source>
</evidence>
<dbReference type="GO" id="GO:0005975">
    <property type="term" value="P:carbohydrate metabolic process"/>
    <property type="evidence" value="ECO:0007669"/>
    <property type="project" value="InterPro"/>
</dbReference>
<dbReference type="Gene3D" id="3.20.20.70">
    <property type="entry name" value="Aldolase class I"/>
    <property type="match status" value="1"/>
</dbReference>
<name>A0A9D5JTG4_9BACT</name>
<feature type="binding site" evidence="2">
    <location>
        <begin position="231"/>
        <end position="234"/>
    </location>
    <ligand>
        <name>dihydroxyacetone phosphate</name>
        <dbReference type="ChEBI" id="CHEBI:57642"/>
    </ligand>
</feature>
<feature type="binding site" evidence="3">
    <location>
        <position position="133"/>
    </location>
    <ligand>
        <name>Zn(2+)</name>
        <dbReference type="ChEBI" id="CHEBI:29105"/>
        <label>2</label>
    </ligand>
</feature>
<feature type="binding site" evidence="3">
    <location>
        <position position="209"/>
    </location>
    <ligand>
        <name>Zn(2+)</name>
        <dbReference type="ChEBI" id="CHEBI:29105"/>
        <label>1</label>
        <note>catalytic</note>
    </ligand>
</feature>
<dbReference type="PANTHER" id="PTHR30304">
    <property type="entry name" value="D-TAGATOSE-1,6-BISPHOSPHATE ALDOLASE"/>
    <property type="match status" value="1"/>
</dbReference>
<proteinExistence type="predicted"/>
<dbReference type="InterPro" id="IPR013785">
    <property type="entry name" value="Aldolase_TIM"/>
</dbReference>
<dbReference type="PANTHER" id="PTHR30304:SF0">
    <property type="entry name" value="D-TAGATOSE-1,6-BISPHOSPHATE ALDOLASE SUBUNIT GATY-RELATED"/>
    <property type="match status" value="1"/>
</dbReference>
<dbReference type="CDD" id="cd00947">
    <property type="entry name" value="TBP_aldolase_IIB"/>
    <property type="match status" value="1"/>
</dbReference>
<dbReference type="EMBL" id="WJJP01000157">
    <property type="protein sequence ID" value="MBD3323912.1"/>
    <property type="molecule type" value="Genomic_DNA"/>
</dbReference>
<dbReference type="GO" id="GO:0016832">
    <property type="term" value="F:aldehyde-lyase activity"/>
    <property type="evidence" value="ECO:0007669"/>
    <property type="project" value="InterPro"/>
</dbReference>
<evidence type="ECO:0000256" key="1">
    <source>
        <dbReference type="PIRSR" id="PIRSR001359-1"/>
    </source>
</evidence>